<protein>
    <submittedName>
        <fullName evidence="1">Uncharacterized protein</fullName>
    </submittedName>
</protein>
<keyword evidence="2" id="KW-1185">Reference proteome</keyword>
<organism evidence="1 2">
    <name type="scientific">Tsukamurella sputi</name>
    <dbReference type="NCBI Taxonomy" id="2591848"/>
    <lineage>
        <taxon>Bacteria</taxon>
        <taxon>Bacillati</taxon>
        <taxon>Actinomycetota</taxon>
        <taxon>Actinomycetes</taxon>
        <taxon>Mycobacteriales</taxon>
        <taxon>Tsukamurellaceae</taxon>
        <taxon>Tsukamurella</taxon>
    </lineage>
</organism>
<comment type="caution">
    <text evidence="1">The sequence shown here is derived from an EMBL/GenBank/DDBJ whole genome shotgun (WGS) entry which is preliminary data.</text>
</comment>
<reference evidence="1 2" key="1">
    <citation type="submission" date="2019-08" db="EMBL/GenBank/DDBJ databases">
        <title>Tsukamurella conjunctivitidis sp. nov., Tsukamurella assacharolytica sp. nov. and Tsukamurella sputae sp. nov. isolated from patients with conjunctivitis, bacteraemia (lymphoma) and respiratory infection (sputum) in Hong Kong.</title>
        <authorList>
            <person name="Fok K.M.N."/>
            <person name="Fong J.Y.H."/>
        </authorList>
    </citation>
    <scope>NUCLEOTIDE SEQUENCE [LARGE SCALE GENOMIC DNA]</scope>
    <source>
        <strain evidence="1 2">HKU70</strain>
    </source>
</reference>
<dbReference type="AlphaFoldDB" id="A0A5C5RKT4"/>
<dbReference type="Proteomes" id="UP000319792">
    <property type="component" value="Unassembled WGS sequence"/>
</dbReference>
<name>A0A5C5RKT4_9ACTN</name>
<evidence type="ECO:0000313" key="2">
    <source>
        <dbReference type="Proteomes" id="UP000319792"/>
    </source>
</evidence>
<gene>
    <name evidence="1" type="ORF">FK268_12810</name>
</gene>
<proteinExistence type="predicted"/>
<evidence type="ECO:0000313" key="1">
    <source>
        <dbReference type="EMBL" id="TWS23194.1"/>
    </source>
</evidence>
<dbReference type="EMBL" id="VIGV01000004">
    <property type="protein sequence ID" value="TWS23194.1"/>
    <property type="molecule type" value="Genomic_DNA"/>
</dbReference>
<dbReference type="RefSeq" id="WP_146434626.1">
    <property type="nucleotide sequence ID" value="NZ_VIGV01000004.1"/>
</dbReference>
<sequence>MTDHIVPRAEDFPDAVVWRPFEDDPKAELIAYRPGESFDPALPVMLRMGHTTSHLFALTREDVQRLIDALQQADEVAGGAA</sequence>
<accession>A0A5C5RKT4</accession>